<dbReference type="EMBL" id="CDSF01000090">
    <property type="protein sequence ID" value="CEO99289.1"/>
    <property type="molecule type" value="Genomic_DNA"/>
</dbReference>
<name>A0A0G4IVY3_PLABS</name>
<feature type="compositionally biased region" description="Low complexity" evidence="1">
    <location>
        <begin position="1"/>
        <end position="14"/>
    </location>
</feature>
<keyword evidence="4" id="KW-1185">Reference proteome</keyword>
<evidence type="ECO:0000313" key="3">
    <source>
        <dbReference type="EMBL" id="CEO99289.1"/>
    </source>
</evidence>
<evidence type="ECO:0000259" key="2">
    <source>
        <dbReference type="PROSITE" id="PS50048"/>
    </source>
</evidence>
<dbReference type="PROSITE" id="PS50048">
    <property type="entry name" value="ZN2_CY6_FUNGAL_2"/>
    <property type="match status" value="1"/>
</dbReference>
<dbReference type="Pfam" id="PF00172">
    <property type="entry name" value="Zn_clus"/>
    <property type="match status" value="1"/>
</dbReference>
<dbReference type="GO" id="GO:0000981">
    <property type="term" value="F:DNA-binding transcription factor activity, RNA polymerase II-specific"/>
    <property type="evidence" value="ECO:0007669"/>
    <property type="project" value="InterPro"/>
</dbReference>
<organism evidence="3 4">
    <name type="scientific">Plasmodiophora brassicae</name>
    <name type="common">Clubroot disease agent</name>
    <dbReference type="NCBI Taxonomy" id="37360"/>
    <lineage>
        <taxon>Eukaryota</taxon>
        <taxon>Sar</taxon>
        <taxon>Rhizaria</taxon>
        <taxon>Endomyxa</taxon>
        <taxon>Phytomyxea</taxon>
        <taxon>Plasmodiophorida</taxon>
        <taxon>Plasmodiophoridae</taxon>
        <taxon>Plasmodiophora</taxon>
    </lineage>
</organism>
<dbReference type="InterPro" id="IPR036864">
    <property type="entry name" value="Zn2-C6_fun-type_DNA-bd_sf"/>
</dbReference>
<dbReference type="InterPro" id="IPR001138">
    <property type="entry name" value="Zn2Cys6_DnaBD"/>
</dbReference>
<gene>
    <name evidence="3" type="ORF">PBRA_001195</name>
</gene>
<proteinExistence type="predicted"/>
<sequence>LQNHTTTTTTTTMTASGGHHQTAGSVRTRVGACAQCHTAKVACSQRFPCDRCIRKGRAASCMPWGMGPGRPVKNGILSPMSLAVVVTDALKLAIVEGYGGLALDPIANFVADHRDDMFSTFNWLSYVLNCRERIMLHNQVLALARRAQPATFGQQSLFPADLPLITDGLHLQRSLQFVVPRQAQWVAVSPGTTNDTLIQILMHAAPGVLVRSIYLNEAATALFGYTADELNKHANDHSTRENDASPMFVPPFFKLFAPSTWPDILRLHIHLLFNRRVSATAKLPVRIITRTGRSIQFSSTWQMDWIDETKADLLTIFLHSQSQTF</sequence>
<dbReference type="SUPFAM" id="SSF57701">
    <property type="entry name" value="Zn2/Cys6 DNA-binding domain"/>
    <property type="match status" value="1"/>
</dbReference>
<accession>A0A0G4IVY3</accession>
<protein>
    <recommendedName>
        <fullName evidence="2">Zn(2)-C6 fungal-type domain-containing protein</fullName>
    </recommendedName>
</protein>
<evidence type="ECO:0000256" key="1">
    <source>
        <dbReference type="SAM" id="MobiDB-lite"/>
    </source>
</evidence>
<dbReference type="CDD" id="cd00130">
    <property type="entry name" value="PAS"/>
    <property type="match status" value="1"/>
</dbReference>
<dbReference type="GO" id="GO:0008270">
    <property type="term" value="F:zinc ion binding"/>
    <property type="evidence" value="ECO:0007669"/>
    <property type="project" value="InterPro"/>
</dbReference>
<evidence type="ECO:0000313" key="4">
    <source>
        <dbReference type="Proteomes" id="UP000039324"/>
    </source>
</evidence>
<dbReference type="CDD" id="cd00067">
    <property type="entry name" value="GAL4"/>
    <property type="match status" value="1"/>
</dbReference>
<dbReference type="OrthoDB" id="1555531at2759"/>
<reference evidence="3 4" key="1">
    <citation type="submission" date="2015-02" db="EMBL/GenBank/DDBJ databases">
        <authorList>
            <person name="Chooi Y.-H."/>
        </authorList>
    </citation>
    <scope>NUCLEOTIDE SEQUENCE [LARGE SCALE GENOMIC DNA]</scope>
    <source>
        <strain evidence="3">E3</strain>
    </source>
</reference>
<dbReference type="AlphaFoldDB" id="A0A0G4IVY3"/>
<feature type="non-terminal residue" evidence="3">
    <location>
        <position position="1"/>
    </location>
</feature>
<dbReference type="PROSITE" id="PS00463">
    <property type="entry name" value="ZN2_CY6_FUNGAL_1"/>
    <property type="match status" value="1"/>
</dbReference>
<feature type="domain" description="Zn(2)-C6 fungal-type" evidence="2">
    <location>
        <begin position="32"/>
        <end position="61"/>
    </location>
</feature>
<dbReference type="Proteomes" id="UP000039324">
    <property type="component" value="Unassembled WGS sequence"/>
</dbReference>
<dbReference type="InterPro" id="IPR000014">
    <property type="entry name" value="PAS"/>
</dbReference>
<feature type="region of interest" description="Disordered" evidence="1">
    <location>
        <begin position="1"/>
        <end position="22"/>
    </location>
</feature>